<dbReference type="Proteomes" id="UP000321947">
    <property type="component" value="Unassembled WGS sequence"/>
</dbReference>
<dbReference type="EMBL" id="SSTE01004567">
    <property type="protein sequence ID" value="KAA0062443.1"/>
    <property type="molecule type" value="Genomic_DNA"/>
</dbReference>
<evidence type="ECO:0000313" key="3">
    <source>
        <dbReference type="Proteomes" id="UP000321393"/>
    </source>
</evidence>
<evidence type="ECO:0000313" key="4">
    <source>
        <dbReference type="Proteomes" id="UP000321947"/>
    </source>
</evidence>
<dbReference type="EMBL" id="SSTD01002800">
    <property type="protein sequence ID" value="TYK27440.1"/>
    <property type="molecule type" value="Genomic_DNA"/>
</dbReference>
<evidence type="ECO:0000313" key="2">
    <source>
        <dbReference type="EMBL" id="TYK27440.1"/>
    </source>
</evidence>
<dbReference type="OrthoDB" id="1904536at2759"/>
<dbReference type="Proteomes" id="UP000321393">
    <property type="component" value="Unassembled WGS sequence"/>
</dbReference>
<accession>A0A5A7V2Z0</accession>
<evidence type="ECO:0000313" key="1">
    <source>
        <dbReference type="EMBL" id="KAA0062443.1"/>
    </source>
</evidence>
<comment type="caution">
    <text evidence="1">The sequence shown here is derived from an EMBL/GenBank/DDBJ whole genome shotgun (WGS) entry which is preliminary data.</text>
</comment>
<name>A0A5A7V2Z0_CUCMM</name>
<sequence>MLALTGKAIVAEVGDTKSFELLPTKRSCSYKVRLEDIGHCLRCECIVIDSFGRSTEPTYAETSSVLQGVPKIDKLEIEDFWHNLLQKAMMSLDQVSIEDFIGKEGKCQEVRPTYGTKHQTLLPPLNNGTKSWVLIVAMQSNAQQRRG</sequence>
<proteinExistence type="predicted"/>
<gene>
    <name evidence="2" type="ORF">E5676_scaffold325G001370</name>
    <name evidence="1" type="ORF">E6C27_scaffold130G00210</name>
</gene>
<organism evidence="1 3">
    <name type="scientific">Cucumis melo var. makuwa</name>
    <name type="common">Oriental melon</name>
    <dbReference type="NCBI Taxonomy" id="1194695"/>
    <lineage>
        <taxon>Eukaryota</taxon>
        <taxon>Viridiplantae</taxon>
        <taxon>Streptophyta</taxon>
        <taxon>Embryophyta</taxon>
        <taxon>Tracheophyta</taxon>
        <taxon>Spermatophyta</taxon>
        <taxon>Magnoliopsida</taxon>
        <taxon>eudicotyledons</taxon>
        <taxon>Gunneridae</taxon>
        <taxon>Pentapetalae</taxon>
        <taxon>rosids</taxon>
        <taxon>fabids</taxon>
        <taxon>Cucurbitales</taxon>
        <taxon>Cucurbitaceae</taxon>
        <taxon>Benincaseae</taxon>
        <taxon>Cucumis</taxon>
    </lineage>
</organism>
<protein>
    <submittedName>
        <fullName evidence="1">187-kDa microtubule-associated protein AIR9</fullName>
    </submittedName>
</protein>
<dbReference type="AlphaFoldDB" id="A0A5A7V2Z0"/>
<reference evidence="3 4" key="1">
    <citation type="submission" date="2019-08" db="EMBL/GenBank/DDBJ databases">
        <title>Draft genome sequences of two oriental melons (Cucumis melo L. var makuwa).</title>
        <authorList>
            <person name="Kwon S.-Y."/>
        </authorList>
    </citation>
    <scope>NUCLEOTIDE SEQUENCE [LARGE SCALE GENOMIC DNA]</scope>
    <source>
        <strain evidence="4">cv. Chang Bougi</strain>
        <strain evidence="3">cv. SW 3</strain>
        <tissue evidence="1">Leaf</tissue>
    </source>
</reference>
<dbReference type="STRING" id="1194695.A0A5A7V2Z0"/>